<organism evidence="4 5">
    <name type="scientific">Candidatus Lachnoclostridium pullistercoris</name>
    <dbReference type="NCBI Taxonomy" id="2838632"/>
    <lineage>
        <taxon>Bacteria</taxon>
        <taxon>Bacillati</taxon>
        <taxon>Bacillota</taxon>
        <taxon>Clostridia</taxon>
        <taxon>Lachnospirales</taxon>
        <taxon>Lachnospiraceae</taxon>
    </lineage>
</organism>
<dbReference type="GO" id="GO:0003677">
    <property type="term" value="F:DNA binding"/>
    <property type="evidence" value="ECO:0007669"/>
    <property type="project" value="UniProtKB-KW"/>
</dbReference>
<gene>
    <name evidence="4" type="ORF">IAA04_02665</name>
</gene>
<dbReference type="PANTHER" id="PTHR30204:SF83">
    <property type="entry name" value="TRANSCRIPTIONAL REGULATOR, MERR FAMILY"/>
    <property type="match status" value="1"/>
</dbReference>
<dbReference type="EMBL" id="DWWL01000013">
    <property type="protein sequence ID" value="HJC46938.1"/>
    <property type="molecule type" value="Genomic_DNA"/>
</dbReference>
<evidence type="ECO:0000313" key="5">
    <source>
        <dbReference type="Proteomes" id="UP000823883"/>
    </source>
</evidence>
<keyword evidence="2" id="KW-0175">Coiled coil</keyword>
<feature type="coiled-coil region" evidence="2">
    <location>
        <begin position="83"/>
        <end position="110"/>
    </location>
</feature>
<sequence>MNYSIGEVSDMTGIPISTLRYYDKEGMFPNILRSSGGIRIFTEDEINIIGVIECLKATGMHIKEIKEFLFWCQEGDVSLHKRCKLFYNRLEEVEKQLRKLDQVYHSLKFKCWYYDKAVAAGTENAVKNLPDSEIPADLRKYKI</sequence>
<dbReference type="PROSITE" id="PS50937">
    <property type="entry name" value="HTH_MERR_2"/>
    <property type="match status" value="1"/>
</dbReference>
<name>A0A9D2PDP3_9FIRM</name>
<evidence type="ECO:0000259" key="3">
    <source>
        <dbReference type="PROSITE" id="PS50937"/>
    </source>
</evidence>
<dbReference type="AlphaFoldDB" id="A0A9D2PDP3"/>
<keyword evidence="1" id="KW-0238">DNA-binding</keyword>
<dbReference type="InterPro" id="IPR047057">
    <property type="entry name" value="MerR_fam"/>
</dbReference>
<evidence type="ECO:0000313" key="4">
    <source>
        <dbReference type="EMBL" id="HJC46938.1"/>
    </source>
</evidence>
<dbReference type="GO" id="GO:0003700">
    <property type="term" value="F:DNA-binding transcription factor activity"/>
    <property type="evidence" value="ECO:0007669"/>
    <property type="project" value="InterPro"/>
</dbReference>
<reference evidence="4" key="1">
    <citation type="journal article" date="2021" name="PeerJ">
        <title>Extensive microbial diversity within the chicken gut microbiome revealed by metagenomics and culture.</title>
        <authorList>
            <person name="Gilroy R."/>
            <person name="Ravi A."/>
            <person name="Getino M."/>
            <person name="Pursley I."/>
            <person name="Horton D.L."/>
            <person name="Alikhan N.F."/>
            <person name="Baker D."/>
            <person name="Gharbi K."/>
            <person name="Hall N."/>
            <person name="Watson M."/>
            <person name="Adriaenssens E.M."/>
            <person name="Foster-Nyarko E."/>
            <person name="Jarju S."/>
            <person name="Secka A."/>
            <person name="Antonio M."/>
            <person name="Oren A."/>
            <person name="Chaudhuri R.R."/>
            <person name="La Ragione R."/>
            <person name="Hildebrand F."/>
            <person name="Pallen M.J."/>
        </authorList>
    </citation>
    <scope>NUCLEOTIDE SEQUENCE</scope>
    <source>
        <strain evidence="4">CHK183-5548</strain>
    </source>
</reference>
<proteinExistence type="predicted"/>
<dbReference type="Gene3D" id="1.10.1660.10">
    <property type="match status" value="1"/>
</dbReference>
<reference evidence="4" key="2">
    <citation type="submission" date="2021-04" db="EMBL/GenBank/DDBJ databases">
        <authorList>
            <person name="Gilroy R."/>
        </authorList>
    </citation>
    <scope>NUCLEOTIDE SEQUENCE</scope>
    <source>
        <strain evidence="4">CHK183-5548</strain>
    </source>
</reference>
<protein>
    <submittedName>
        <fullName evidence="4">MerR family transcriptional regulator</fullName>
    </submittedName>
</protein>
<dbReference type="SUPFAM" id="SSF46955">
    <property type="entry name" value="Putative DNA-binding domain"/>
    <property type="match status" value="1"/>
</dbReference>
<evidence type="ECO:0000256" key="1">
    <source>
        <dbReference type="ARBA" id="ARBA00023125"/>
    </source>
</evidence>
<dbReference type="InterPro" id="IPR009061">
    <property type="entry name" value="DNA-bd_dom_put_sf"/>
</dbReference>
<dbReference type="Pfam" id="PF13411">
    <property type="entry name" value="MerR_1"/>
    <property type="match status" value="1"/>
</dbReference>
<accession>A0A9D2PDP3</accession>
<dbReference type="CDD" id="cd01109">
    <property type="entry name" value="HTH_YyaN"/>
    <property type="match status" value="1"/>
</dbReference>
<dbReference type="InterPro" id="IPR000551">
    <property type="entry name" value="MerR-type_HTH_dom"/>
</dbReference>
<comment type="caution">
    <text evidence="4">The sequence shown here is derived from an EMBL/GenBank/DDBJ whole genome shotgun (WGS) entry which is preliminary data.</text>
</comment>
<dbReference type="SMART" id="SM00422">
    <property type="entry name" value="HTH_MERR"/>
    <property type="match status" value="1"/>
</dbReference>
<dbReference type="Proteomes" id="UP000823883">
    <property type="component" value="Unassembled WGS sequence"/>
</dbReference>
<feature type="domain" description="HTH merR-type" evidence="3">
    <location>
        <begin position="2"/>
        <end position="71"/>
    </location>
</feature>
<evidence type="ECO:0000256" key="2">
    <source>
        <dbReference type="SAM" id="Coils"/>
    </source>
</evidence>
<dbReference type="PANTHER" id="PTHR30204">
    <property type="entry name" value="REDOX-CYCLING DRUG-SENSING TRANSCRIPTIONAL ACTIVATOR SOXR"/>
    <property type="match status" value="1"/>
</dbReference>